<dbReference type="Proteomes" id="UP001139226">
    <property type="component" value="Unassembled WGS sequence"/>
</dbReference>
<feature type="transmembrane region" description="Helical" evidence="1">
    <location>
        <begin position="7"/>
        <end position="26"/>
    </location>
</feature>
<dbReference type="CDD" id="cd08566">
    <property type="entry name" value="GDPD_AtGDE_like"/>
    <property type="match status" value="1"/>
</dbReference>
<organism evidence="3 4">
    <name type="scientific">Christiangramia lutea</name>
    <dbReference type="NCBI Taxonomy" id="1607951"/>
    <lineage>
        <taxon>Bacteria</taxon>
        <taxon>Pseudomonadati</taxon>
        <taxon>Bacteroidota</taxon>
        <taxon>Flavobacteriia</taxon>
        <taxon>Flavobacteriales</taxon>
        <taxon>Flavobacteriaceae</taxon>
        <taxon>Christiangramia</taxon>
    </lineage>
</organism>
<evidence type="ECO:0000313" key="3">
    <source>
        <dbReference type="EMBL" id="MCH4823240.1"/>
    </source>
</evidence>
<reference evidence="3" key="1">
    <citation type="submission" date="2022-03" db="EMBL/GenBank/DDBJ databases">
        <title>Gramella crocea sp. nov., isolated from activated sludge of a seafood processing plant.</title>
        <authorList>
            <person name="Zhang X."/>
        </authorList>
    </citation>
    <scope>NUCLEOTIDE SEQUENCE</scope>
    <source>
        <strain evidence="3">YJ019</strain>
    </source>
</reference>
<evidence type="ECO:0000259" key="2">
    <source>
        <dbReference type="PROSITE" id="PS51704"/>
    </source>
</evidence>
<dbReference type="AlphaFoldDB" id="A0A9X2A9C4"/>
<dbReference type="InterPro" id="IPR030395">
    <property type="entry name" value="GP_PDE_dom"/>
</dbReference>
<dbReference type="Pfam" id="PF03009">
    <property type="entry name" value="GDPD"/>
    <property type="match status" value="1"/>
</dbReference>
<dbReference type="PROSITE" id="PS51704">
    <property type="entry name" value="GP_PDE"/>
    <property type="match status" value="1"/>
</dbReference>
<dbReference type="InterPro" id="IPR017946">
    <property type="entry name" value="PLC-like_Pdiesterase_TIM-brl"/>
</dbReference>
<name>A0A9X2A9C4_9FLAO</name>
<comment type="caution">
    <text evidence="3">The sequence shown here is derived from an EMBL/GenBank/DDBJ whole genome shotgun (WGS) entry which is preliminary data.</text>
</comment>
<keyword evidence="1" id="KW-0472">Membrane</keyword>
<feature type="domain" description="GP-PDE" evidence="2">
    <location>
        <begin position="42"/>
        <end position="280"/>
    </location>
</feature>
<gene>
    <name evidence="3" type="ORF">ML462_08635</name>
</gene>
<dbReference type="GO" id="GO:0006580">
    <property type="term" value="P:ethanolamine metabolic process"/>
    <property type="evidence" value="ECO:0007669"/>
    <property type="project" value="TreeGrafter"/>
</dbReference>
<protein>
    <submittedName>
        <fullName evidence="3">Glycerophosphodiester phosphodiesterase family protein</fullName>
    </submittedName>
</protein>
<evidence type="ECO:0000313" key="4">
    <source>
        <dbReference type="Proteomes" id="UP001139226"/>
    </source>
</evidence>
<dbReference type="GO" id="GO:0006644">
    <property type="term" value="P:phospholipid metabolic process"/>
    <property type="evidence" value="ECO:0007669"/>
    <property type="project" value="TreeGrafter"/>
</dbReference>
<dbReference type="GO" id="GO:0005886">
    <property type="term" value="C:plasma membrane"/>
    <property type="evidence" value="ECO:0007669"/>
    <property type="project" value="TreeGrafter"/>
</dbReference>
<evidence type="ECO:0000256" key="1">
    <source>
        <dbReference type="SAM" id="Phobius"/>
    </source>
</evidence>
<accession>A0A9X2A9C4</accession>
<keyword evidence="1" id="KW-0812">Transmembrane</keyword>
<dbReference type="PANTHER" id="PTHR46320:SF1">
    <property type="entry name" value="GLYCEROPHOSPHODIESTER PHOSPHODIESTERASE 1"/>
    <property type="match status" value="1"/>
</dbReference>
<keyword evidence="1" id="KW-1133">Transmembrane helix</keyword>
<proteinExistence type="predicted"/>
<dbReference type="GO" id="GO:0070291">
    <property type="term" value="P:N-acylethanolamine metabolic process"/>
    <property type="evidence" value="ECO:0007669"/>
    <property type="project" value="TreeGrafter"/>
</dbReference>
<dbReference type="GO" id="GO:0008889">
    <property type="term" value="F:glycerophosphodiester phosphodiesterase activity"/>
    <property type="evidence" value="ECO:0007669"/>
    <property type="project" value="TreeGrafter"/>
</dbReference>
<dbReference type="EMBL" id="JAKVTV010000002">
    <property type="protein sequence ID" value="MCH4823240.1"/>
    <property type="molecule type" value="Genomic_DNA"/>
</dbReference>
<sequence length="287" mass="33812">MKRKLKIYYSSSFILLLIILGLWNPFHIGIDPKDYYKEGDTILVAAHRGSHASHPENSISAIKESIKNEIDIVEIDIRQTKDHELVLLHDHSLDRTTTGTEPLSDYTLKKLQQFNLKFKNKITIEKIPTLEEVLEIAKDKCILNLDFKTNDFQAFKRAADLISKNHMEESVIISVNDLNLLPKLHAYNREIRLMPIAFKRRQIKKILEYDFIDIIQVYHRAYNKQLLKRIEEKEMMIWVNSLKKYDKIQAKGKPGFYRLLKIKKVDVIQTDYPEELLSMLREIDLHP</sequence>
<dbReference type="Gene3D" id="3.20.20.190">
    <property type="entry name" value="Phosphatidylinositol (PI) phosphodiesterase"/>
    <property type="match status" value="1"/>
</dbReference>
<keyword evidence="4" id="KW-1185">Reference proteome</keyword>
<dbReference type="PANTHER" id="PTHR46320">
    <property type="entry name" value="GLYCEROPHOSPHODIESTER PHOSPHODIESTERASE 1"/>
    <property type="match status" value="1"/>
</dbReference>
<dbReference type="SUPFAM" id="SSF51695">
    <property type="entry name" value="PLC-like phosphodiesterases"/>
    <property type="match status" value="1"/>
</dbReference>
<dbReference type="RefSeq" id="WP_240713402.1">
    <property type="nucleotide sequence ID" value="NZ_JAKVTV010000002.1"/>
</dbReference>